<keyword evidence="1" id="KW-0813">Transport</keyword>
<accession>A0A9W8GL18</accession>
<gene>
    <name evidence="5" type="ORF">IWW39_002501</name>
</gene>
<organism evidence="5 6">
    <name type="scientific">Coemansia spiralis</name>
    <dbReference type="NCBI Taxonomy" id="417178"/>
    <lineage>
        <taxon>Eukaryota</taxon>
        <taxon>Fungi</taxon>
        <taxon>Fungi incertae sedis</taxon>
        <taxon>Zoopagomycota</taxon>
        <taxon>Kickxellomycotina</taxon>
        <taxon>Kickxellomycetes</taxon>
        <taxon>Kickxellales</taxon>
        <taxon>Kickxellaceae</taxon>
        <taxon>Coemansia</taxon>
    </lineage>
</organism>
<feature type="compositionally biased region" description="Low complexity" evidence="4">
    <location>
        <begin position="153"/>
        <end position="162"/>
    </location>
</feature>
<evidence type="ECO:0000256" key="1">
    <source>
        <dbReference type="ARBA" id="ARBA00022448"/>
    </source>
</evidence>
<dbReference type="GO" id="GO:0007029">
    <property type="term" value="P:endoplasmic reticulum organization"/>
    <property type="evidence" value="ECO:0007669"/>
    <property type="project" value="TreeGrafter"/>
</dbReference>
<dbReference type="Gene3D" id="1.20.940.10">
    <property type="entry name" value="Functional domain of the splicing factor Prp18"/>
    <property type="match status" value="1"/>
</dbReference>
<proteinExistence type="predicted"/>
<evidence type="ECO:0000313" key="6">
    <source>
        <dbReference type="Proteomes" id="UP001151516"/>
    </source>
</evidence>
<evidence type="ECO:0000256" key="2">
    <source>
        <dbReference type="ARBA" id="ARBA00022574"/>
    </source>
</evidence>
<feature type="compositionally biased region" description="Polar residues" evidence="4">
    <location>
        <begin position="121"/>
        <end position="133"/>
    </location>
</feature>
<dbReference type="PANTHER" id="PTHR13923:SF11">
    <property type="entry name" value="SECRETORY 31, ISOFORM D"/>
    <property type="match status" value="1"/>
</dbReference>
<dbReference type="GO" id="GO:0090110">
    <property type="term" value="P:COPII-coated vesicle cargo loading"/>
    <property type="evidence" value="ECO:0007669"/>
    <property type="project" value="TreeGrafter"/>
</dbReference>
<dbReference type="OrthoDB" id="542917at2759"/>
<reference evidence="5" key="1">
    <citation type="submission" date="2022-07" db="EMBL/GenBank/DDBJ databases">
        <title>Phylogenomic reconstructions and comparative analyses of Kickxellomycotina fungi.</title>
        <authorList>
            <person name="Reynolds N.K."/>
            <person name="Stajich J.E."/>
            <person name="Barry K."/>
            <person name="Grigoriev I.V."/>
            <person name="Crous P."/>
            <person name="Smith M.E."/>
        </authorList>
    </citation>
    <scope>NUCLEOTIDE SEQUENCE</scope>
    <source>
        <strain evidence="5">CBS 109367</strain>
    </source>
</reference>
<dbReference type="EMBL" id="JANBTX010000056">
    <property type="protein sequence ID" value="KAJ2688023.1"/>
    <property type="molecule type" value="Genomic_DNA"/>
</dbReference>
<comment type="caution">
    <text evidence="5">The sequence shown here is derived from an EMBL/GenBank/DDBJ whole genome shotgun (WGS) entry which is preliminary data.</text>
</comment>
<evidence type="ECO:0000313" key="5">
    <source>
        <dbReference type="EMBL" id="KAJ2688023.1"/>
    </source>
</evidence>
<evidence type="ECO:0000256" key="3">
    <source>
        <dbReference type="ARBA" id="ARBA00022737"/>
    </source>
</evidence>
<sequence>MPLISLFRRLVGGDSNASPPPAAFKAPAEETGLEFQPKETKDSAVVERAPMPPPPPMSKAFSLAGPSGTQSTTSMASLRSQVESERKGGLAASASYRNFTEGGHADGGHWNDPPTVVFKAQQLSPATPSTVSSVKKGAVSPPSQASSFVLVDEAASPSAPAETEAKEDAQPVDVPEDRQEQEQAVSRLLRKALDSVPLDTAPPMTKRMAEDTAKRLALLDERLPELDAAVVHSVCSIAMLIDSCRLGEALAAHRDLLQAGFDAELKWLVGLKRLIELQPKNPA</sequence>
<evidence type="ECO:0000256" key="4">
    <source>
        <dbReference type="SAM" id="MobiDB-lite"/>
    </source>
</evidence>
<dbReference type="InterPro" id="IPR040251">
    <property type="entry name" value="SEC31-like"/>
</dbReference>
<dbReference type="Proteomes" id="UP001151516">
    <property type="component" value="Unassembled WGS sequence"/>
</dbReference>
<name>A0A9W8GL18_9FUNG</name>
<evidence type="ECO:0008006" key="7">
    <source>
        <dbReference type="Google" id="ProtNLM"/>
    </source>
</evidence>
<dbReference type="GO" id="GO:0030127">
    <property type="term" value="C:COPII vesicle coat"/>
    <property type="evidence" value="ECO:0007669"/>
    <property type="project" value="TreeGrafter"/>
</dbReference>
<dbReference type="PANTHER" id="PTHR13923">
    <property type="entry name" value="SEC31-RELATED PROTEIN"/>
    <property type="match status" value="1"/>
</dbReference>
<dbReference type="AlphaFoldDB" id="A0A9W8GL18"/>
<dbReference type="GO" id="GO:0070971">
    <property type="term" value="C:endoplasmic reticulum exit site"/>
    <property type="evidence" value="ECO:0007669"/>
    <property type="project" value="TreeGrafter"/>
</dbReference>
<feature type="compositionally biased region" description="Basic and acidic residues" evidence="4">
    <location>
        <begin position="36"/>
        <end position="45"/>
    </location>
</feature>
<feature type="region of interest" description="Disordered" evidence="4">
    <location>
        <begin position="11"/>
        <end position="184"/>
    </location>
</feature>
<keyword evidence="6" id="KW-1185">Reference proteome</keyword>
<feature type="compositionally biased region" description="Basic and acidic residues" evidence="4">
    <location>
        <begin position="163"/>
        <end position="181"/>
    </location>
</feature>
<keyword evidence="2" id="KW-0853">WD repeat</keyword>
<protein>
    <recommendedName>
        <fullName evidence="7">SRA1/Sec31 domain-containing protein</fullName>
    </recommendedName>
</protein>
<feature type="compositionally biased region" description="Polar residues" evidence="4">
    <location>
        <begin position="67"/>
        <end position="81"/>
    </location>
</feature>
<dbReference type="GO" id="GO:0005198">
    <property type="term" value="F:structural molecule activity"/>
    <property type="evidence" value="ECO:0007669"/>
    <property type="project" value="TreeGrafter"/>
</dbReference>
<keyword evidence="3" id="KW-0677">Repeat</keyword>